<dbReference type="EMBL" id="MHIE01000010">
    <property type="protein sequence ID" value="OGY45877.1"/>
    <property type="molecule type" value="Genomic_DNA"/>
</dbReference>
<evidence type="ECO:0000313" key="1">
    <source>
        <dbReference type="EMBL" id="OGY45877.1"/>
    </source>
</evidence>
<comment type="caution">
    <text evidence="1">The sequence shown here is derived from an EMBL/GenBank/DDBJ whole genome shotgun (WGS) entry which is preliminary data.</text>
</comment>
<protein>
    <submittedName>
        <fullName evidence="1">Uncharacterized protein</fullName>
    </submittedName>
</protein>
<name>A0A1G1Y2T6_9BACT</name>
<gene>
    <name evidence="1" type="ORF">A2744_00820</name>
</gene>
<dbReference type="STRING" id="1797535.A2744_00820"/>
<evidence type="ECO:0000313" key="2">
    <source>
        <dbReference type="Proteomes" id="UP000178240"/>
    </source>
</evidence>
<sequence length="490" mass="56751">MNIYFSDYFKIKPKVLEKYGAFNISLVSDLPLFIDPFLLFNSKKTAYQELHNQIIEYLKFLKQKSTTGEIQKGALESWYKFSEVEQNWLGFSKGGNKGSGLGMDFATALNENLHKIFKKFGEEKITKGSHLEKLCLIKGGVGKDSISDFATNLIKEFLLDYTEKFAKEHISDALTDKFRIQRVRFNTKTETWGEKEFILPKFKDDYVLLTPKELLTKDDTWINKSDLIEDFDRIPNAISNEQLRFQVNNYLKSQLTNEPDKEPTKKEKASAIFATLQKFPELIDFFIKYKEENGDLAESISNQKIIFSEQVYITNVQNFVKGLKQTGFYQKPATTSFEEAKKKIEILKKFIENKDGYRLFYDKEGNVISNESDLQLFFMLACGESIFDINREPNNGRGPVDFTVSFGKKNKTLVEFKLAGNKQLKRNLQKQVEIYQEANETDMAFKVIIYFTEDEENRAKRILKEIGLENQQNIILIDGRNDNKPSASKA</sequence>
<reference evidence="1 2" key="1">
    <citation type="journal article" date="2016" name="Nat. Commun.">
        <title>Thousands of microbial genomes shed light on interconnected biogeochemical processes in an aquifer system.</title>
        <authorList>
            <person name="Anantharaman K."/>
            <person name="Brown C.T."/>
            <person name="Hug L.A."/>
            <person name="Sharon I."/>
            <person name="Castelle C.J."/>
            <person name="Probst A.J."/>
            <person name="Thomas B.C."/>
            <person name="Singh A."/>
            <person name="Wilkins M.J."/>
            <person name="Karaoz U."/>
            <person name="Brodie E.L."/>
            <person name="Williams K.H."/>
            <person name="Hubbard S.S."/>
            <person name="Banfield J.F."/>
        </authorList>
    </citation>
    <scope>NUCLEOTIDE SEQUENCE [LARGE SCALE GENOMIC DNA]</scope>
</reference>
<accession>A0A1G1Y2T6</accession>
<dbReference type="Proteomes" id="UP000178240">
    <property type="component" value="Unassembled WGS sequence"/>
</dbReference>
<organism evidence="1 2">
    <name type="scientific">Candidatus Buchananbacteria bacterium RIFCSPHIGHO2_01_FULL_44_11</name>
    <dbReference type="NCBI Taxonomy" id="1797535"/>
    <lineage>
        <taxon>Bacteria</taxon>
        <taxon>Candidatus Buchananiibacteriota</taxon>
    </lineage>
</organism>
<dbReference type="AlphaFoldDB" id="A0A1G1Y2T6"/>
<proteinExistence type="predicted"/>